<dbReference type="SUPFAM" id="SSF47741">
    <property type="entry name" value="CO dehydrogenase ISP C-domain like"/>
    <property type="match status" value="1"/>
</dbReference>
<dbReference type="Gene3D" id="3.30.465.10">
    <property type="match status" value="1"/>
</dbReference>
<dbReference type="EMBL" id="HBUF01392401">
    <property type="protein sequence ID" value="CAG6734359.1"/>
    <property type="molecule type" value="Transcribed_RNA"/>
</dbReference>
<evidence type="ECO:0000256" key="13">
    <source>
        <dbReference type="ARBA" id="ARBA00023027"/>
    </source>
</evidence>
<comment type="cofactor">
    <cofactor evidence="15">
        <name>[2Fe-2S] cluster</name>
        <dbReference type="ChEBI" id="CHEBI:190135"/>
    </cofactor>
</comment>
<keyword evidence="13" id="KW-0520">NAD</keyword>
<dbReference type="InterPro" id="IPR036683">
    <property type="entry name" value="CO_DH_flav_C_dom_sf"/>
</dbReference>
<evidence type="ECO:0000256" key="5">
    <source>
        <dbReference type="ARBA" id="ARBA00022505"/>
    </source>
</evidence>
<dbReference type="SUPFAM" id="SSF54292">
    <property type="entry name" value="2Fe-2S ferredoxin-like"/>
    <property type="match status" value="1"/>
</dbReference>
<feature type="binding site" evidence="18">
    <location>
        <position position="166"/>
    </location>
    <ligand>
        <name>[2Fe-2S] cluster</name>
        <dbReference type="ChEBI" id="CHEBI:190135"/>
        <label>2</label>
    </ligand>
</feature>
<evidence type="ECO:0000256" key="8">
    <source>
        <dbReference type="ARBA" id="ARBA00022723"/>
    </source>
</evidence>
<dbReference type="Gene3D" id="3.30.365.10">
    <property type="entry name" value="Aldehyde oxidase/xanthine dehydrogenase, molybdopterin binding domain"/>
    <property type="match status" value="4"/>
</dbReference>
<dbReference type="InterPro" id="IPR005107">
    <property type="entry name" value="CO_DH_flav_C"/>
</dbReference>
<dbReference type="InterPro" id="IPR002346">
    <property type="entry name" value="Mopterin_DH_FAD-bd"/>
</dbReference>
<feature type="binding site" evidence="18">
    <location>
        <position position="133"/>
    </location>
    <ligand>
        <name>[2Fe-2S] cluster</name>
        <dbReference type="ChEBI" id="CHEBI:190135"/>
        <label>2</label>
    </ligand>
</feature>
<feature type="domain" description="FAD-binding PCMH-type" evidence="20">
    <location>
        <begin position="231"/>
        <end position="414"/>
    </location>
</feature>
<evidence type="ECO:0000256" key="12">
    <source>
        <dbReference type="ARBA" id="ARBA00023014"/>
    </source>
</evidence>
<keyword evidence="12 18" id="KW-0411">Iron-sulfur</keyword>
<reference evidence="21" key="1">
    <citation type="submission" date="2021-05" db="EMBL/GenBank/DDBJ databases">
        <authorList>
            <person name="Alioto T."/>
            <person name="Alioto T."/>
            <person name="Gomez Garrido J."/>
        </authorList>
    </citation>
    <scope>NUCLEOTIDE SEQUENCE</scope>
</reference>
<dbReference type="CDD" id="cd00207">
    <property type="entry name" value="fer2"/>
    <property type="match status" value="1"/>
</dbReference>
<dbReference type="FunFam" id="3.10.20.30:FF:000012">
    <property type="entry name" value="Xanthine dehydrogenase/oxidase"/>
    <property type="match status" value="1"/>
</dbReference>
<evidence type="ECO:0000256" key="3">
    <source>
        <dbReference type="ARBA" id="ARBA00006849"/>
    </source>
</evidence>
<feature type="binding site" evidence="18">
    <location>
        <position position="1073"/>
    </location>
    <ligand>
        <name>Mo-molybdopterin</name>
        <dbReference type="ChEBI" id="CHEBI:71302"/>
    </ligand>
    <ligandPart>
        <name>Mo</name>
        <dbReference type="ChEBI" id="CHEBI:28685"/>
    </ligandPart>
</feature>
<dbReference type="PROSITE" id="PS51387">
    <property type="entry name" value="FAD_PCMH"/>
    <property type="match status" value="1"/>
</dbReference>
<dbReference type="InterPro" id="IPR012675">
    <property type="entry name" value="Beta-grasp_dom_sf"/>
</dbReference>
<comment type="subunit">
    <text evidence="4">Homodimer.</text>
</comment>
<dbReference type="EMBL" id="HBUF01123933">
    <property type="protein sequence ID" value="CAG6642720.1"/>
    <property type="molecule type" value="Transcribed_RNA"/>
</dbReference>
<dbReference type="InterPro" id="IPR002888">
    <property type="entry name" value="2Fe-2S-bd"/>
</dbReference>
<dbReference type="Gene3D" id="3.30.390.50">
    <property type="entry name" value="CO dehydrogenase flavoprotein, C-terminal domain"/>
    <property type="match status" value="1"/>
</dbReference>
<feature type="binding site" evidence="18">
    <location>
        <position position="90"/>
    </location>
    <ligand>
        <name>[2Fe-2S] cluster</name>
        <dbReference type="ChEBI" id="CHEBI:190135"/>
        <label>1</label>
    </ligand>
</feature>
<dbReference type="InterPro" id="IPR016208">
    <property type="entry name" value="Ald_Oxase/xanthine_DH-like"/>
</dbReference>
<dbReference type="SMART" id="SM01092">
    <property type="entry name" value="CO_deh_flav_C"/>
    <property type="match status" value="1"/>
</dbReference>
<dbReference type="SUPFAM" id="SSF56176">
    <property type="entry name" value="FAD-binding/transporter-associated domain-like"/>
    <property type="match status" value="1"/>
</dbReference>
<dbReference type="Gene3D" id="3.90.1170.50">
    <property type="entry name" value="Aldehyde oxidase/xanthine dehydrogenase, a/b hammerhead"/>
    <property type="match status" value="1"/>
</dbReference>
<accession>A0A8D8R2D6</accession>
<keyword evidence="8 18" id="KW-0479">Metal-binding</keyword>
<feature type="binding site" evidence="18">
    <location>
        <position position="777"/>
    </location>
    <ligand>
        <name>Mo-molybdopterin</name>
        <dbReference type="ChEBI" id="CHEBI:71302"/>
    </ligand>
    <ligandPart>
        <name>Mo</name>
        <dbReference type="ChEBI" id="CHEBI:28685"/>
    </ligandPart>
</feature>
<feature type="binding site" evidence="18">
    <location>
        <position position="130"/>
    </location>
    <ligand>
        <name>[2Fe-2S] cluster</name>
        <dbReference type="ChEBI" id="CHEBI:190135"/>
        <label>2</label>
    </ligand>
</feature>
<feature type="binding site" evidence="18">
    <location>
        <position position="68"/>
    </location>
    <ligand>
        <name>[2Fe-2S] cluster</name>
        <dbReference type="ChEBI" id="CHEBI:190135"/>
        <label>1</label>
    </ligand>
</feature>
<dbReference type="EMBL" id="HBUF01220094">
    <property type="protein sequence ID" value="CAG6669052.1"/>
    <property type="molecule type" value="Transcribed_RNA"/>
</dbReference>
<protein>
    <submittedName>
        <fullName evidence="21">Indole-3-acetaldehyde oxidase</fullName>
    </submittedName>
</protein>
<dbReference type="PIRSF" id="PIRSF000127">
    <property type="entry name" value="Xanthine_DH"/>
    <property type="match status" value="1"/>
</dbReference>
<dbReference type="PANTHER" id="PTHR11908">
    <property type="entry name" value="XANTHINE DEHYDROGENASE"/>
    <property type="match status" value="1"/>
</dbReference>
<organism evidence="21">
    <name type="scientific">Cacopsylla melanoneura</name>
    <dbReference type="NCBI Taxonomy" id="428564"/>
    <lineage>
        <taxon>Eukaryota</taxon>
        <taxon>Metazoa</taxon>
        <taxon>Ecdysozoa</taxon>
        <taxon>Arthropoda</taxon>
        <taxon>Hexapoda</taxon>
        <taxon>Insecta</taxon>
        <taxon>Pterygota</taxon>
        <taxon>Neoptera</taxon>
        <taxon>Paraneoptera</taxon>
        <taxon>Hemiptera</taxon>
        <taxon>Sternorrhyncha</taxon>
        <taxon>Psylloidea</taxon>
        <taxon>Psyllidae</taxon>
        <taxon>Psyllinae</taxon>
        <taxon>Cacopsylla</taxon>
    </lineage>
</organism>
<keyword evidence="6" id="KW-0285">Flavoprotein</keyword>
<dbReference type="Pfam" id="PF03450">
    <property type="entry name" value="CO_deh_flav_C"/>
    <property type="match status" value="1"/>
</dbReference>
<comment type="similarity">
    <text evidence="3">Belongs to the xanthine dehydrogenase family.</text>
</comment>
<evidence type="ECO:0000256" key="17">
    <source>
        <dbReference type="PIRSR" id="PIRSR000127-2"/>
    </source>
</evidence>
<dbReference type="PANTHER" id="PTHR11908:SF132">
    <property type="entry name" value="ALDEHYDE OXIDASE 1-RELATED"/>
    <property type="match status" value="1"/>
</dbReference>
<dbReference type="InterPro" id="IPR036884">
    <property type="entry name" value="2Fe-2S-bd_dom_sf"/>
</dbReference>
<evidence type="ECO:0000256" key="7">
    <source>
        <dbReference type="ARBA" id="ARBA00022714"/>
    </source>
</evidence>
<evidence type="ECO:0000256" key="1">
    <source>
        <dbReference type="ARBA" id="ARBA00001974"/>
    </source>
</evidence>
<proteinExistence type="inferred from homology"/>
<evidence type="ECO:0000256" key="16">
    <source>
        <dbReference type="PIRSR" id="PIRSR000127-1"/>
    </source>
</evidence>
<evidence type="ECO:0000259" key="20">
    <source>
        <dbReference type="PROSITE" id="PS51387"/>
    </source>
</evidence>
<feature type="binding site" evidence="18">
    <location>
        <position position="65"/>
    </location>
    <ligand>
        <name>[2Fe-2S] cluster</name>
        <dbReference type="ChEBI" id="CHEBI:190135"/>
        <label>1</label>
    </ligand>
</feature>
<dbReference type="GO" id="GO:0016491">
    <property type="term" value="F:oxidoreductase activity"/>
    <property type="evidence" value="ECO:0007669"/>
    <property type="project" value="UniProtKB-KW"/>
</dbReference>
<dbReference type="SUPFAM" id="SSF54665">
    <property type="entry name" value="CO dehydrogenase molybdoprotein N-domain-like"/>
    <property type="match status" value="1"/>
</dbReference>
<name>A0A8D8R2D6_9HEMI</name>
<dbReference type="Pfam" id="PF01799">
    <property type="entry name" value="Fer2_2"/>
    <property type="match status" value="1"/>
</dbReference>
<comment type="cofactor">
    <cofactor evidence="1 17">
        <name>FAD</name>
        <dbReference type="ChEBI" id="CHEBI:57692"/>
    </cofactor>
</comment>
<dbReference type="Gene3D" id="3.10.20.30">
    <property type="match status" value="1"/>
</dbReference>
<comment type="cofactor">
    <cofactor evidence="18">
        <name>Mo-molybdopterin</name>
        <dbReference type="ChEBI" id="CHEBI:71302"/>
    </cofactor>
    <text evidence="18">Binds 1 Mo-molybdopterin (Mo-MPT) cofactor per subunit.</text>
</comment>
<dbReference type="Pfam" id="PF00941">
    <property type="entry name" value="FAD_binding_5"/>
    <property type="match status" value="1"/>
</dbReference>
<evidence type="ECO:0000256" key="9">
    <source>
        <dbReference type="ARBA" id="ARBA00022827"/>
    </source>
</evidence>
<feature type="active site" description="Proton acceptor" evidence="16">
    <location>
        <position position="1249"/>
    </location>
</feature>
<dbReference type="InterPro" id="IPR036856">
    <property type="entry name" value="Ald_Oxase/Xan_DH_a/b_sf"/>
</dbReference>
<dbReference type="Pfam" id="PF01315">
    <property type="entry name" value="Ald_Xan_dh_C"/>
    <property type="match status" value="1"/>
</dbReference>
<dbReference type="InterPro" id="IPR016166">
    <property type="entry name" value="FAD-bd_PCMH"/>
</dbReference>
<keyword evidence="10" id="KW-0560">Oxidoreductase</keyword>
<dbReference type="InterPro" id="IPR006058">
    <property type="entry name" value="2Fe2S_fd_BS"/>
</dbReference>
<feature type="binding site" evidence="18">
    <location>
        <position position="922"/>
    </location>
    <ligand>
        <name>Mo-molybdopterin</name>
        <dbReference type="ChEBI" id="CHEBI:71302"/>
    </ligand>
    <ligandPart>
        <name>Mo</name>
        <dbReference type="ChEBI" id="CHEBI:28685"/>
    </ligandPart>
</feature>
<dbReference type="EMBL" id="HBUF01123935">
    <property type="protein sequence ID" value="CAG6642726.1"/>
    <property type="molecule type" value="Transcribed_RNA"/>
</dbReference>
<dbReference type="SMART" id="SM01008">
    <property type="entry name" value="Ald_Xan_dh_C"/>
    <property type="match status" value="1"/>
</dbReference>
<evidence type="ECO:0000256" key="6">
    <source>
        <dbReference type="ARBA" id="ARBA00022630"/>
    </source>
</evidence>
<dbReference type="FunFam" id="3.30.365.10:FF:000001">
    <property type="entry name" value="Xanthine dehydrogenase oxidase"/>
    <property type="match status" value="1"/>
</dbReference>
<dbReference type="InterPro" id="IPR008274">
    <property type="entry name" value="AldOxase/xan_DH_MoCoBD1"/>
</dbReference>
<feature type="binding site" evidence="17">
    <location>
        <position position="423"/>
    </location>
    <ligand>
        <name>FAD</name>
        <dbReference type="ChEBI" id="CHEBI:57692"/>
    </ligand>
</feature>
<dbReference type="InterPro" id="IPR036010">
    <property type="entry name" value="2Fe-2S_ferredoxin-like_sf"/>
</dbReference>
<evidence type="ECO:0000313" key="21">
    <source>
        <dbReference type="EMBL" id="CAG6642726.1"/>
    </source>
</evidence>
<dbReference type="InterPro" id="IPR001041">
    <property type="entry name" value="2Fe-2S_ferredoxin-type"/>
</dbReference>
<evidence type="ECO:0000259" key="19">
    <source>
        <dbReference type="PROSITE" id="PS51085"/>
    </source>
</evidence>
<dbReference type="Pfam" id="PF00111">
    <property type="entry name" value="Fer2"/>
    <property type="match status" value="1"/>
</dbReference>
<dbReference type="Gene3D" id="1.10.150.120">
    <property type="entry name" value="[2Fe-2S]-binding domain"/>
    <property type="match status" value="1"/>
</dbReference>
<dbReference type="FunFam" id="3.30.465.10:FF:000013">
    <property type="entry name" value="Aldehyde oxidase"/>
    <property type="match status" value="1"/>
</dbReference>
<dbReference type="Pfam" id="PF20256">
    <property type="entry name" value="MoCoBD_2"/>
    <property type="match status" value="1"/>
</dbReference>
<dbReference type="SUPFAM" id="SSF56003">
    <property type="entry name" value="Molybdenum cofactor-binding domain"/>
    <property type="match status" value="1"/>
</dbReference>
<dbReference type="InterPro" id="IPR016169">
    <property type="entry name" value="FAD-bd_PCMH_sub2"/>
</dbReference>
<evidence type="ECO:0000256" key="2">
    <source>
        <dbReference type="ARBA" id="ARBA00004275"/>
    </source>
</evidence>
<evidence type="ECO:0000256" key="15">
    <source>
        <dbReference type="ARBA" id="ARBA00034078"/>
    </source>
</evidence>
<dbReference type="GO" id="GO:0071949">
    <property type="term" value="F:FAD binding"/>
    <property type="evidence" value="ECO:0007669"/>
    <property type="project" value="InterPro"/>
</dbReference>
<dbReference type="PROSITE" id="PS51085">
    <property type="entry name" value="2FE2S_FER_2"/>
    <property type="match status" value="1"/>
</dbReference>
<dbReference type="EMBL" id="HBUF01123932">
    <property type="protein sequence ID" value="CAG6642717.1"/>
    <property type="molecule type" value="Transcribed_RNA"/>
</dbReference>
<feature type="domain" description="2Fe-2S ferredoxin-type" evidence="19">
    <location>
        <begin position="20"/>
        <end position="108"/>
    </location>
</feature>
<dbReference type="Pfam" id="PF02738">
    <property type="entry name" value="MoCoBD_1"/>
    <property type="match status" value="1"/>
</dbReference>
<keyword evidence="5 18" id="KW-0500">Molybdenum</keyword>
<dbReference type="InterPro" id="IPR037165">
    <property type="entry name" value="AldOxase/xan_DH_Mopterin-bd_sf"/>
</dbReference>
<sequence length="1305" mass="144431">MSVTLQSRKNRLRLLSDSSNTVRFTVNGVVYVVGSEIPSGTRLVDFIRDYVGLKGTKYMCREGGCGACTVSVTSSHPITGVDSTYSVNSCLVLIHMCNGWAITTVEGLGSKKKGYHDVQTRLAAMNGSQCGYCSPGMVMAMHSFLEGRKHNVSQKEVEGALGGNICRCTGFRPILDAFQSFSFDASENVQRKCQDIEDLMGSCKLKTNLEESDDSTDLDTCLIELALTPQNVQIGGTWYIVNEVREIFEIFDGLEDNQTYMLVGGNTAYGAYRPRAPVDVYIEIRNVKELRSISVQNECVHMGSATTLTEAMDYFETISKTNSNFEYMRTLKEHLDEVAHYAVRNIGTIGGNLSIKHEHREFPSDVFLLLEVVGATITIRDTFGLEVTVVPEEYLNIDMRKKMITSITFNPLIKGSYVLQTYKVTPRVQNAHAIVNAGFLFSFDPTDNLKRVIQVPRVVFGGINPNFVHARRFENSIVGKQLLNEKDFQSALSQLSAELITTSYTSHQGEYDGFLPEPEHDPVYRKNLAMSLVYKFALDQSSTEIKPTFRSGAKMIHRQRAVSKGTEDYETKKKLWPLTKPMPKIDAIAQCSGEAQYTNDIPHLKEEYFAAVVLADRGPATIQHIDTTQALAYPGVHAFVHAKDIPGENIAIPAKYPLQIFEDEKLFAENTTEFAGQIIGAIIANDFKSAYEAANLVKVVYSDQKKPKIDIKEIIKDGDKDRITKQFESPAVLIKPNVQVKIKGTAEFGPQYHYTMEGQTALAIPSEDGMDIYAATQWVTLVQESVAGMLGLPNNRVNVKTRRVGGGYGAKLSRSCYPALIAAVCANTINKPVRIVMSIESMTGALGARYPIYAQYEAGVDRLGIIQNLNVTFNVDKGWTTNEHGFLHVQFGLGLFCIYDNTTYHVVANSVRTDVPTYGFTRSPGVCEATAFIEHVMDHIATAVKRDPVDVRIVNMKMPQVALFYSNFRATVEYDVRRKAVEEFNKVNRWRKKGISHMVTLYPLAFYDVSYAVLSVYRRDGTVAITTSGIEIGQGLHTKVAQAAAYELGIPVEKIAMKAAQTNMFPNAANTGGSTASDNAARCILLCCKELKLRLAPYLLKDRSWEKAISDAFELGVNLQVTKCISAKQTPELLVPYTILTSACTEVEVDLLTGQHEITRVDILEDAGQSINPLIDIGQIQGAYMMGIGLWTTEHQVRDKTTGALLTNRTWNYKPPGAKDIPVDFRVSLLKSPANKIPGGAYGAKAVGEPPLQSACAVMFAIKQALRSARDDAGLGKEYFDMAAPFTVENIFLHSGIDPKKFTFK</sequence>
<feature type="binding site" evidence="18">
    <location>
        <position position="168"/>
    </location>
    <ligand>
        <name>[2Fe-2S] cluster</name>
        <dbReference type="ChEBI" id="CHEBI:190135"/>
        <label>2</label>
    </ligand>
</feature>
<keyword evidence="9 17" id="KW-0274">FAD</keyword>
<dbReference type="InterPro" id="IPR046867">
    <property type="entry name" value="AldOxase/xan_DH_MoCoBD2"/>
</dbReference>
<dbReference type="EMBL" id="HBUF01123934">
    <property type="protein sequence ID" value="CAG6642723.1"/>
    <property type="molecule type" value="Transcribed_RNA"/>
</dbReference>
<keyword evidence="11 18" id="KW-0408">Iron</keyword>
<keyword evidence="7 18" id="KW-0001">2Fe-2S</keyword>
<evidence type="ECO:0000256" key="10">
    <source>
        <dbReference type="ARBA" id="ARBA00023002"/>
    </source>
</evidence>
<comment type="cofactor">
    <cofactor evidence="18">
        <name>[2Fe-2S] cluster</name>
        <dbReference type="ChEBI" id="CHEBI:190135"/>
    </cofactor>
    <text evidence="18">Binds 2 [2Fe-2S] clusters.</text>
</comment>
<feature type="binding site" evidence="18">
    <location>
        <position position="60"/>
    </location>
    <ligand>
        <name>[2Fe-2S] cluster</name>
        <dbReference type="ChEBI" id="CHEBI:190135"/>
        <label>1</label>
    </ligand>
</feature>
<evidence type="ECO:0000256" key="4">
    <source>
        <dbReference type="ARBA" id="ARBA00011738"/>
    </source>
</evidence>
<dbReference type="InterPro" id="IPR036318">
    <property type="entry name" value="FAD-bd_PCMH-like_sf"/>
</dbReference>
<dbReference type="GO" id="GO:0005506">
    <property type="term" value="F:iron ion binding"/>
    <property type="evidence" value="ECO:0007669"/>
    <property type="project" value="InterPro"/>
</dbReference>
<evidence type="ECO:0000256" key="18">
    <source>
        <dbReference type="PIRSR" id="PIRSR000127-3"/>
    </source>
</evidence>
<dbReference type="GO" id="GO:0051537">
    <property type="term" value="F:2 iron, 2 sulfur cluster binding"/>
    <property type="evidence" value="ECO:0007669"/>
    <property type="project" value="UniProtKB-KW"/>
</dbReference>
<dbReference type="InterPro" id="IPR000674">
    <property type="entry name" value="Ald_Oxase/Xan_DH_a/b"/>
</dbReference>
<dbReference type="PROSITE" id="PS00197">
    <property type="entry name" value="2FE2S_FER_1"/>
    <property type="match status" value="1"/>
</dbReference>
<dbReference type="SUPFAM" id="SSF55447">
    <property type="entry name" value="CO dehydrogenase flavoprotein C-terminal domain-like"/>
    <property type="match status" value="1"/>
</dbReference>
<comment type="subcellular location">
    <subcellularLocation>
        <location evidence="2">Peroxisome</location>
    </subcellularLocation>
</comment>
<dbReference type="GO" id="GO:0005777">
    <property type="term" value="C:peroxisome"/>
    <property type="evidence" value="ECO:0007669"/>
    <property type="project" value="UniProtKB-SubCell"/>
</dbReference>
<evidence type="ECO:0000256" key="14">
    <source>
        <dbReference type="ARBA" id="ARBA00023140"/>
    </source>
</evidence>
<evidence type="ECO:0000256" key="11">
    <source>
        <dbReference type="ARBA" id="ARBA00023004"/>
    </source>
</evidence>
<keyword evidence="14" id="KW-0576">Peroxisome</keyword>